<feature type="signal peptide" evidence="12">
    <location>
        <begin position="1"/>
        <end position="19"/>
    </location>
</feature>
<sequence>IPLLVRAILFSLSIVYVNAVSSCKLFGTFDMPSLFKQGDIMIGGIFPVYNKEVSSTSSYERDPPGVECAGFDLRAFRWTQVMIFAIEEINNDPAILPNISLGYRILNSCASPTNTLRAALTLASRPKETDRTSPCPPAISVSYFSTCACLSDRVKYPTFFRTIPSDYFQAKALAALVKHFDWQWIGAIQSDNDYGRNGILAFTEEVKKLGVCIAFVGTVLRTYTMDKILDVVEMIKKSTVKVILAFVPEGDFYPLMREVVKQNITGIQWIASEAWITAARPSTPEIYKTFGGALGFVVQKMPIPNLKPFLTGINPYADPKAAFVKDFWEIMVGCTPAFPEETTKFETTKEICTGNETLKYSTDVFFNVTQLRVSYNVYKAVYAIAYALHELIFCQPVGEKSIKPCLNISKISPKKVRTDCTPCPQEYWSNDKKDECIPKTVEFLTYHEPMGVAITIVSLLGTSLSLVTMVVFIRYRETPVIKASNSELSCFLLFSLCLCFLCPLTFIGRPTVWTCMLRHTAFGITFALCISCVLGKTIVVVTAFKARFPYSKAAGKFGPAQQRIIVCSCTLIQIVICVLWLTLNPPFPDMVFRYSNKKIVLECNTGSEAAFYAVLGYIGLLAIICLGLAFLARKLPDNFNEAKFITFSMLIFCAVWITFIPAYVSSPGKFTAAVETFAILSSAFGLLISIFAPKCYIILIKPEKNTKKHIMGKTEIQ</sequence>
<feature type="domain" description="G-protein coupled receptors family 3 profile" evidence="13">
    <location>
        <begin position="450"/>
        <end position="714"/>
    </location>
</feature>
<comment type="subcellular location">
    <subcellularLocation>
        <location evidence="1">Cell membrane</location>
        <topology evidence="1">Multi-pass membrane protein</topology>
    </subcellularLocation>
</comment>
<reference evidence="14" key="2">
    <citation type="submission" date="2025-08" db="UniProtKB">
        <authorList>
            <consortium name="Ensembl"/>
        </authorList>
    </citation>
    <scope>IDENTIFICATION</scope>
</reference>
<feature type="transmembrane region" description="Helical" evidence="11">
    <location>
        <begin position="644"/>
        <end position="664"/>
    </location>
</feature>
<dbReference type="PRINTS" id="PR00248">
    <property type="entry name" value="GPCRMGR"/>
</dbReference>
<name>A0A672Z3U8_9TELE</name>
<evidence type="ECO:0000256" key="8">
    <source>
        <dbReference type="ARBA" id="ARBA00023170"/>
    </source>
</evidence>
<dbReference type="SUPFAM" id="SSF53822">
    <property type="entry name" value="Periplasmic binding protein-like I"/>
    <property type="match status" value="1"/>
</dbReference>
<dbReference type="InterPro" id="IPR000068">
    <property type="entry name" value="GPCR_3_Ca_sens_rcpt-rel"/>
</dbReference>
<dbReference type="Pfam" id="PF00003">
    <property type="entry name" value="7tm_3"/>
    <property type="match status" value="1"/>
</dbReference>
<feature type="chain" id="PRO_5025502570" description="G-protein coupled receptors family 3 profile domain-containing protein" evidence="12">
    <location>
        <begin position="20"/>
        <end position="717"/>
    </location>
</feature>
<evidence type="ECO:0000256" key="3">
    <source>
        <dbReference type="ARBA" id="ARBA00022692"/>
    </source>
</evidence>
<evidence type="ECO:0000256" key="12">
    <source>
        <dbReference type="SAM" id="SignalP"/>
    </source>
</evidence>
<dbReference type="InterPro" id="IPR028082">
    <property type="entry name" value="Peripla_BP_I"/>
</dbReference>
<keyword evidence="15" id="KW-1185">Reference proteome</keyword>
<keyword evidence="6" id="KW-0297">G-protein coupled receptor</keyword>
<dbReference type="Ensembl" id="ENSSORT00005011857.1">
    <property type="protein sequence ID" value="ENSSORP00005011475.1"/>
    <property type="gene ID" value="ENSSORG00005006135.1"/>
</dbReference>
<dbReference type="PANTHER" id="PTHR24061:SF519">
    <property type="entry name" value="EXTRACELLULAR CALCIUM-SENSING RECEPTOR-LIKE"/>
    <property type="match status" value="1"/>
</dbReference>
<keyword evidence="7 11" id="KW-0472">Membrane</keyword>
<keyword evidence="4 12" id="KW-0732">Signal</keyword>
<evidence type="ECO:0000256" key="11">
    <source>
        <dbReference type="SAM" id="Phobius"/>
    </source>
</evidence>
<dbReference type="PANTHER" id="PTHR24061">
    <property type="entry name" value="CALCIUM-SENSING RECEPTOR-RELATED"/>
    <property type="match status" value="1"/>
</dbReference>
<keyword evidence="5 11" id="KW-1133">Transmembrane helix</keyword>
<evidence type="ECO:0000313" key="15">
    <source>
        <dbReference type="Proteomes" id="UP000472271"/>
    </source>
</evidence>
<feature type="transmembrane region" description="Helical" evidence="11">
    <location>
        <begin position="487"/>
        <end position="508"/>
    </location>
</feature>
<reference evidence="14" key="1">
    <citation type="submission" date="2019-06" db="EMBL/GenBank/DDBJ databases">
        <authorList>
            <consortium name="Wellcome Sanger Institute Data Sharing"/>
        </authorList>
    </citation>
    <scope>NUCLEOTIDE SEQUENCE [LARGE SCALE GENOMIC DNA]</scope>
</reference>
<feature type="transmembrane region" description="Helical" evidence="11">
    <location>
        <begin position="609"/>
        <end position="632"/>
    </location>
</feature>
<dbReference type="Pfam" id="PF01094">
    <property type="entry name" value="ANF_receptor"/>
    <property type="match status" value="2"/>
</dbReference>
<dbReference type="InterPro" id="IPR000337">
    <property type="entry name" value="GPCR_3"/>
</dbReference>
<keyword evidence="9" id="KW-0325">Glycoprotein</keyword>
<dbReference type="GO" id="GO:0005886">
    <property type="term" value="C:plasma membrane"/>
    <property type="evidence" value="ECO:0007669"/>
    <property type="project" value="UniProtKB-SubCell"/>
</dbReference>
<feature type="transmembrane region" description="Helical" evidence="11">
    <location>
        <begin position="564"/>
        <end position="583"/>
    </location>
</feature>
<evidence type="ECO:0000259" key="13">
    <source>
        <dbReference type="PROSITE" id="PS50259"/>
    </source>
</evidence>
<dbReference type="PRINTS" id="PR00592">
    <property type="entry name" value="CASENSINGR"/>
</dbReference>
<dbReference type="InterPro" id="IPR017979">
    <property type="entry name" value="GPCR_3_CS"/>
</dbReference>
<evidence type="ECO:0000256" key="2">
    <source>
        <dbReference type="ARBA" id="ARBA00022475"/>
    </source>
</evidence>
<dbReference type="InterPro" id="IPR001828">
    <property type="entry name" value="ANF_lig-bd_rcpt"/>
</dbReference>
<keyword evidence="10" id="KW-0807">Transducer</keyword>
<dbReference type="InterPro" id="IPR017978">
    <property type="entry name" value="GPCR_3_C"/>
</dbReference>
<organism evidence="14 15">
    <name type="scientific">Sphaeramia orbicularis</name>
    <name type="common">orbiculate cardinalfish</name>
    <dbReference type="NCBI Taxonomy" id="375764"/>
    <lineage>
        <taxon>Eukaryota</taxon>
        <taxon>Metazoa</taxon>
        <taxon>Chordata</taxon>
        <taxon>Craniata</taxon>
        <taxon>Vertebrata</taxon>
        <taxon>Euteleostomi</taxon>
        <taxon>Actinopterygii</taxon>
        <taxon>Neopterygii</taxon>
        <taxon>Teleostei</taxon>
        <taxon>Neoteleostei</taxon>
        <taxon>Acanthomorphata</taxon>
        <taxon>Gobiaria</taxon>
        <taxon>Kurtiformes</taxon>
        <taxon>Apogonoidei</taxon>
        <taxon>Apogonidae</taxon>
        <taxon>Apogoninae</taxon>
        <taxon>Sphaeramia</taxon>
    </lineage>
</organism>
<evidence type="ECO:0000256" key="6">
    <source>
        <dbReference type="ARBA" id="ARBA00023040"/>
    </source>
</evidence>
<dbReference type="GO" id="GO:0004930">
    <property type="term" value="F:G protein-coupled receptor activity"/>
    <property type="evidence" value="ECO:0007669"/>
    <property type="project" value="UniProtKB-KW"/>
</dbReference>
<evidence type="ECO:0000256" key="10">
    <source>
        <dbReference type="ARBA" id="ARBA00023224"/>
    </source>
</evidence>
<evidence type="ECO:0000256" key="9">
    <source>
        <dbReference type="ARBA" id="ARBA00023180"/>
    </source>
</evidence>
<dbReference type="Gene3D" id="3.40.50.2300">
    <property type="match status" value="3"/>
</dbReference>
<protein>
    <recommendedName>
        <fullName evidence="13">G-protein coupled receptors family 3 profile domain-containing protein</fullName>
    </recommendedName>
</protein>
<evidence type="ECO:0000256" key="1">
    <source>
        <dbReference type="ARBA" id="ARBA00004651"/>
    </source>
</evidence>
<evidence type="ECO:0000256" key="4">
    <source>
        <dbReference type="ARBA" id="ARBA00022729"/>
    </source>
</evidence>
<evidence type="ECO:0000313" key="14">
    <source>
        <dbReference type="Ensembl" id="ENSSORP00005011475.1"/>
    </source>
</evidence>
<evidence type="ECO:0000256" key="7">
    <source>
        <dbReference type="ARBA" id="ARBA00023136"/>
    </source>
</evidence>
<dbReference type="Proteomes" id="UP000472271">
    <property type="component" value="Chromosome 13"/>
</dbReference>
<keyword evidence="8" id="KW-0675">Receptor</keyword>
<keyword evidence="3 11" id="KW-0812">Transmembrane</keyword>
<dbReference type="FunFam" id="3.40.50.2300:FF:000016">
    <property type="entry name" value="Taste 1 receptor member 2"/>
    <property type="match status" value="1"/>
</dbReference>
<feature type="transmembrane region" description="Helical" evidence="11">
    <location>
        <begin position="520"/>
        <end position="544"/>
    </location>
</feature>
<feature type="transmembrane region" description="Helical" evidence="11">
    <location>
        <begin position="450"/>
        <end position="475"/>
    </location>
</feature>
<keyword evidence="2" id="KW-1003">Cell membrane</keyword>
<accession>A0A672Z3U8</accession>
<dbReference type="PROSITE" id="PS50259">
    <property type="entry name" value="G_PROTEIN_RECEP_F3_4"/>
    <property type="match status" value="1"/>
</dbReference>
<dbReference type="AlphaFoldDB" id="A0A672Z3U8"/>
<dbReference type="CDD" id="cd15283">
    <property type="entry name" value="7tmC_V2R_pheromone"/>
    <property type="match status" value="1"/>
</dbReference>
<dbReference type="PROSITE" id="PS00981">
    <property type="entry name" value="G_PROTEIN_RECEP_F3_3"/>
    <property type="match status" value="1"/>
</dbReference>
<reference evidence="14" key="3">
    <citation type="submission" date="2025-09" db="UniProtKB">
        <authorList>
            <consortium name="Ensembl"/>
        </authorList>
    </citation>
    <scope>IDENTIFICATION</scope>
</reference>
<feature type="transmembrane region" description="Helical" evidence="11">
    <location>
        <begin position="676"/>
        <end position="699"/>
    </location>
</feature>
<proteinExistence type="predicted"/>
<evidence type="ECO:0000256" key="5">
    <source>
        <dbReference type="ARBA" id="ARBA00022989"/>
    </source>
</evidence>